<dbReference type="OrthoDB" id="5985631at2759"/>
<evidence type="ECO:0000256" key="7">
    <source>
        <dbReference type="SAM" id="MobiDB-lite"/>
    </source>
</evidence>
<protein>
    <recommendedName>
        <fullName evidence="8">Integrase catalytic domain-containing protein</fullName>
    </recommendedName>
</protein>
<dbReference type="InterPro" id="IPR008042">
    <property type="entry name" value="Retrotrans_Pao"/>
</dbReference>
<accession>A0A7M7NJC5</accession>
<dbReference type="SUPFAM" id="SSF53098">
    <property type="entry name" value="Ribonuclease H-like"/>
    <property type="match status" value="1"/>
</dbReference>
<evidence type="ECO:0000313" key="10">
    <source>
        <dbReference type="Proteomes" id="UP000007110"/>
    </source>
</evidence>
<dbReference type="GeneID" id="115922249"/>
<keyword evidence="1" id="KW-0808">Transferase</keyword>
<evidence type="ECO:0000256" key="2">
    <source>
        <dbReference type="ARBA" id="ARBA00022695"/>
    </source>
</evidence>
<dbReference type="Pfam" id="PF03564">
    <property type="entry name" value="DUF1759"/>
    <property type="match status" value="1"/>
</dbReference>
<evidence type="ECO:0000256" key="4">
    <source>
        <dbReference type="ARBA" id="ARBA00022759"/>
    </source>
</evidence>
<dbReference type="InParanoid" id="A0A7M7NJC5"/>
<dbReference type="Pfam" id="PF18701">
    <property type="entry name" value="DUF5641"/>
    <property type="match status" value="1"/>
</dbReference>
<dbReference type="GO" id="GO:0006508">
    <property type="term" value="P:proteolysis"/>
    <property type="evidence" value="ECO:0007669"/>
    <property type="project" value="InterPro"/>
</dbReference>
<name>A0A7M7NJC5_STRPU</name>
<dbReference type="InterPro" id="IPR043502">
    <property type="entry name" value="DNA/RNA_pol_sf"/>
</dbReference>
<keyword evidence="2" id="KW-0548">Nucleotidyltransferase</keyword>
<organism evidence="9 10">
    <name type="scientific">Strongylocentrotus purpuratus</name>
    <name type="common">Purple sea urchin</name>
    <dbReference type="NCBI Taxonomy" id="7668"/>
    <lineage>
        <taxon>Eukaryota</taxon>
        <taxon>Metazoa</taxon>
        <taxon>Echinodermata</taxon>
        <taxon>Eleutherozoa</taxon>
        <taxon>Echinozoa</taxon>
        <taxon>Echinoidea</taxon>
        <taxon>Euechinoidea</taxon>
        <taxon>Echinacea</taxon>
        <taxon>Camarodonta</taxon>
        <taxon>Echinidea</taxon>
        <taxon>Strongylocentrotidae</taxon>
        <taxon>Strongylocentrotus</taxon>
    </lineage>
</organism>
<dbReference type="InterPro" id="IPR001969">
    <property type="entry name" value="Aspartic_peptidase_AS"/>
</dbReference>
<dbReference type="InterPro" id="IPR036397">
    <property type="entry name" value="RNaseH_sf"/>
</dbReference>
<feature type="domain" description="Integrase catalytic" evidence="8">
    <location>
        <begin position="1430"/>
        <end position="1618"/>
    </location>
</feature>
<dbReference type="Gene3D" id="3.30.70.270">
    <property type="match status" value="1"/>
</dbReference>
<dbReference type="InterPro" id="IPR001584">
    <property type="entry name" value="Integrase_cat-core"/>
</dbReference>
<evidence type="ECO:0000256" key="6">
    <source>
        <dbReference type="ARBA" id="ARBA00022918"/>
    </source>
</evidence>
<dbReference type="KEGG" id="spu:115922249"/>
<dbReference type="InterPro" id="IPR041588">
    <property type="entry name" value="Integrase_H2C2"/>
</dbReference>
<reference evidence="9" key="2">
    <citation type="submission" date="2021-01" db="UniProtKB">
        <authorList>
            <consortium name="EnsemblMetazoa"/>
        </authorList>
    </citation>
    <scope>IDENTIFICATION</scope>
</reference>
<dbReference type="GO" id="GO:0003676">
    <property type="term" value="F:nucleic acid binding"/>
    <property type="evidence" value="ECO:0007669"/>
    <property type="project" value="InterPro"/>
</dbReference>
<dbReference type="PANTHER" id="PTHR47331:SF1">
    <property type="entry name" value="GAG-LIKE PROTEIN"/>
    <property type="match status" value="1"/>
</dbReference>
<keyword evidence="10" id="KW-1185">Reference proteome</keyword>
<dbReference type="InterPro" id="IPR040676">
    <property type="entry name" value="DUF5641"/>
</dbReference>
<dbReference type="Pfam" id="PF17921">
    <property type="entry name" value="Integrase_H2C2"/>
    <property type="match status" value="1"/>
</dbReference>
<keyword evidence="5" id="KW-0378">Hydrolase</keyword>
<keyword evidence="4" id="KW-0255">Endonuclease</keyword>
<dbReference type="SUPFAM" id="SSF56672">
    <property type="entry name" value="DNA/RNA polymerases"/>
    <property type="match status" value="1"/>
</dbReference>
<dbReference type="Gene3D" id="3.30.420.10">
    <property type="entry name" value="Ribonuclease H-like superfamily/Ribonuclease H"/>
    <property type="match status" value="1"/>
</dbReference>
<evidence type="ECO:0000313" key="9">
    <source>
        <dbReference type="EnsemblMetazoa" id="XP_030836618"/>
    </source>
</evidence>
<dbReference type="PANTHER" id="PTHR47331">
    <property type="entry name" value="PHD-TYPE DOMAIN-CONTAINING PROTEIN"/>
    <property type="match status" value="1"/>
</dbReference>
<evidence type="ECO:0000256" key="3">
    <source>
        <dbReference type="ARBA" id="ARBA00022722"/>
    </source>
</evidence>
<dbReference type="InterPro" id="IPR012337">
    <property type="entry name" value="RNaseH-like_sf"/>
</dbReference>
<dbReference type="GO" id="GO:0004190">
    <property type="term" value="F:aspartic-type endopeptidase activity"/>
    <property type="evidence" value="ECO:0007669"/>
    <property type="project" value="InterPro"/>
</dbReference>
<sequence length="1738" mass="198466">MPESEATAQLKLKRRGAKAKLTRCGNAVEQLISKKASMEAVEERFHHLKIVYEELQEKHEIYSELILDDDQFEKEEKWMEVCDTSFINWQVNASKYLDELKERGEPEKVEAAPSTESPADAVQSGSGQSSSPEVASAPYSLRIEKPHLPKFSGDVREFFVFRDDFKHLVESRYSSRDGITILRSCLQGKPLDLIRGIGTDYNAAWEQLDLIYGDPRFVADAIIDDISKFRALKENEDSRFCELVHLVRRSYNILVSVGRQHDMDNNHMLASIERKLSQGDRKVWFRCQEKDEDPASLHMLLEWMANEMKARMRASAPLRSESRKGAVGFCAQKDTKPDKERKWVQTPSAKDRCWICHSSDHWIDQCKRFISKPASERLQIAKENRACFSCLKQAERGHLMATCNRRRQCSEMRQGQRCKFYHHPLLHLEWVPRQDDSLEQNQRGQVGVATVVAKESLLPIVLAEVLGCNGDMKEGNVLLDSGAQISLIRQELATELQLEGTPTTITICKIGDEQELLHTNIYKVLVREKGEGGKPFTVSAIGIPCISEHVQAINLDDLARKFRIKRKDLHRSSGPVDILIGVDHTRFHCGETREVGNFIARKSRIGWVIFGATRGDRVQSSAVLHVKLASPVDLTDFWSVETEGVRPEGCQCIESRLTRQEVIEEQVIRSSAHKIGKQWQIAYPWQRDPEMLPDNKWQAEKVLQSTEKRLARNPEHAKAYDQQIQEMEDMGFARKLSPQEMECHEGPVHYISHHAVVRAEKKSTPIRIVFNSSASFQGHSLNEYWMKGPDLLNSLPGVLLRFREKYIAICADISKMYHRVLIPESDQHVHRFLWRNMDVSRRPDVYIMKVVTFGDKPAAAMAQIALKMTAEQGESKYPEAANVLKRNVYMDDICDSVETLSEAERLTGDIDEVLSNGGFKVKGWLSNKPLHGDNKEGEMKLLEALAEEKVLGVVWDKKGDVFSYRVKFREGVMPSANEGESRLKLTKRKILSQVARVFDHIGFAAPIIARAKMGLQRLWQMGLGWDDPLPEKEQTEWTKLFEEMTLLNNVKLRRCLTPQDARGKPVLCIFSDASESAYGTCAYLRWRTDDNKYEVRFVAAKSKVAPLKTLTMPRLELQAAVVAARLYKAISEEIRLEIEKVVFFVDSMIVFHWIKSPARSFKAFVSSRVGEIQSLTDPSQWKHIPGTMNAADDVLRGVTVDKLAEVWKHGPSFLYTDESEWPVDEPEADQRAVDSEQRKSPAVFSVHETSELLECKKFSKWRKLLRVTAYVMRFVNILKSRIHKESLPDEKTTLTTTELERAEMYWIKVAQERIKPHFKKGDFKVLTPFIDEEGVIRVGGRVGNMDISYEAKHPVLLPYDHGISLMITRYMHESGHHGVAATTARTRKRFWILKGHRLAKSVKHRCVVCRAAACQAEIQQMASLPSIRVAPFTPPFHFTSCDYFGPYHVKVSRNKKAKHYGVIFTCLNTRAVHLELAVDCSTQEFLQVLRRFFAIRGHPKVIMSDNGTQFVGAKRELREMVKGWDDVQLRDFCAEIGVEWQFTTPLAPHQNGCAEALVKSCKFALHKAVGSQCLTPFELYTCLVEIANLVNQRPIGRIPNDPDDGSYVSPNDMLLGRASRSVPQGPFRETENPRHRVEFVQRIVDSFWRRWSRDVLPLLVPSKKWNTERRNVRVGDVVMTAEANAVRGKWTIARVIQVYPGADGRVRNVQLKTAVGIYRRPVTKIAVIYPSEGYDESV</sequence>
<dbReference type="Proteomes" id="UP000007110">
    <property type="component" value="Unassembled WGS sequence"/>
</dbReference>
<dbReference type="InterPro" id="IPR005312">
    <property type="entry name" value="DUF1759"/>
</dbReference>
<dbReference type="GO" id="GO:0004519">
    <property type="term" value="F:endonuclease activity"/>
    <property type="evidence" value="ECO:0007669"/>
    <property type="project" value="UniProtKB-KW"/>
</dbReference>
<keyword evidence="6" id="KW-0695">RNA-directed DNA polymerase</keyword>
<dbReference type="RefSeq" id="XP_030836618.1">
    <property type="nucleotide sequence ID" value="XM_030980758.1"/>
</dbReference>
<evidence type="ECO:0000256" key="1">
    <source>
        <dbReference type="ARBA" id="ARBA00022679"/>
    </source>
</evidence>
<dbReference type="InterPro" id="IPR043128">
    <property type="entry name" value="Rev_trsase/Diguanyl_cyclase"/>
</dbReference>
<dbReference type="EnsemblMetazoa" id="XM_030980758">
    <property type="protein sequence ID" value="XP_030836618"/>
    <property type="gene ID" value="LOC115922249"/>
</dbReference>
<dbReference type="OMA" id="SHECHAK"/>
<dbReference type="Pfam" id="PF05380">
    <property type="entry name" value="Peptidase_A17"/>
    <property type="match status" value="1"/>
</dbReference>
<dbReference type="GO" id="GO:0015074">
    <property type="term" value="P:DNA integration"/>
    <property type="evidence" value="ECO:0007669"/>
    <property type="project" value="InterPro"/>
</dbReference>
<dbReference type="PROSITE" id="PS50994">
    <property type="entry name" value="INTEGRASE"/>
    <property type="match status" value="1"/>
</dbReference>
<feature type="region of interest" description="Disordered" evidence="7">
    <location>
        <begin position="103"/>
        <end position="136"/>
    </location>
</feature>
<dbReference type="PROSITE" id="PS00141">
    <property type="entry name" value="ASP_PROTEASE"/>
    <property type="match status" value="1"/>
</dbReference>
<evidence type="ECO:0000259" key="8">
    <source>
        <dbReference type="PROSITE" id="PS50994"/>
    </source>
</evidence>
<keyword evidence="3" id="KW-0540">Nuclease</keyword>
<proteinExistence type="predicted"/>
<dbReference type="GO" id="GO:0003964">
    <property type="term" value="F:RNA-directed DNA polymerase activity"/>
    <property type="evidence" value="ECO:0007669"/>
    <property type="project" value="UniProtKB-KW"/>
</dbReference>
<feature type="compositionally biased region" description="Polar residues" evidence="7">
    <location>
        <begin position="123"/>
        <end position="133"/>
    </location>
</feature>
<reference evidence="10" key="1">
    <citation type="submission" date="2015-02" db="EMBL/GenBank/DDBJ databases">
        <title>Genome sequencing for Strongylocentrotus purpuratus.</title>
        <authorList>
            <person name="Murali S."/>
            <person name="Liu Y."/>
            <person name="Vee V."/>
            <person name="English A."/>
            <person name="Wang M."/>
            <person name="Skinner E."/>
            <person name="Han Y."/>
            <person name="Muzny D.M."/>
            <person name="Worley K.C."/>
            <person name="Gibbs R.A."/>
        </authorList>
    </citation>
    <scope>NUCLEOTIDE SEQUENCE</scope>
</reference>
<dbReference type="CDD" id="cd01644">
    <property type="entry name" value="RT_pepA17"/>
    <property type="match status" value="1"/>
</dbReference>
<evidence type="ECO:0000256" key="5">
    <source>
        <dbReference type="ARBA" id="ARBA00022801"/>
    </source>
</evidence>
<dbReference type="Gene3D" id="3.10.10.10">
    <property type="entry name" value="HIV Type 1 Reverse Transcriptase, subunit A, domain 1"/>
    <property type="match status" value="1"/>
</dbReference>